<sequence length="184" mass="20213">MSPLIGGDIPMDETDNELGLSTLPNGVINADIEGSDDDWSDEGEGEEEEENGEAPEYAGYQLLSQDNETQNADVADDPSESPQQAGVNLPSHLVGLLPSQVPQPDPSTSVSYRDNQEEHESRKQAMAEDEQIKTAMLGFTLPASSVPKWASSVAEEEWKRTLLMKMNEHSKQSDSQHKDQNTDR</sequence>
<dbReference type="InterPro" id="IPR009685">
    <property type="entry name" value="MEA1"/>
</dbReference>
<evidence type="ECO:0000256" key="4">
    <source>
        <dbReference type="ARBA" id="ARBA00022553"/>
    </source>
</evidence>
<keyword evidence="4" id="KW-0597">Phosphoprotein</keyword>
<evidence type="ECO:0000256" key="7">
    <source>
        <dbReference type="SAM" id="MobiDB-lite"/>
    </source>
</evidence>
<dbReference type="Pfam" id="PF06910">
    <property type="entry name" value="MEA1"/>
    <property type="match status" value="1"/>
</dbReference>
<comment type="caution">
    <text evidence="8">The sequence shown here is derived from an EMBL/GenBank/DDBJ whole genome shotgun (WGS) entry which is preliminary data.</text>
</comment>
<dbReference type="Proteomes" id="UP001152320">
    <property type="component" value="Chromosome 22"/>
</dbReference>
<keyword evidence="5" id="KW-0221">Differentiation</keyword>
<evidence type="ECO:0000256" key="6">
    <source>
        <dbReference type="ARBA" id="ARBA00022871"/>
    </source>
</evidence>
<dbReference type="GO" id="GO:0007283">
    <property type="term" value="P:spermatogenesis"/>
    <property type="evidence" value="ECO:0007669"/>
    <property type="project" value="UniProtKB-KW"/>
</dbReference>
<dbReference type="AlphaFoldDB" id="A0A9Q0YHK7"/>
<dbReference type="OrthoDB" id="5593200at2759"/>
<feature type="region of interest" description="Disordered" evidence="7">
    <location>
        <begin position="1"/>
        <end position="128"/>
    </location>
</feature>
<dbReference type="GO" id="GO:0030154">
    <property type="term" value="P:cell differentiation"/>
    <property type="evidence" value="ECO:0007669"/>
    <property type="project" value="UniProtKB-KW"/>
</dbReference>
<feature type="compositionally biased region" description="Acidic residues" evidence="7">
    <location>
        <begin position="33"/>
        <end position="53"/>
    </location>
</feature>
<feature type="region of interest" description="Disordered" evidence="7">
    <location>
        <begin position="165"/>
        <end position="184"/>
    </location>
</feature>
<comment type="function">
    <text evidence="1">May play an important role in spermatogenesis and/or testis development.</text>
</comment>
<feature type="compositionally biased region" description="Polar residues" evidence="7">
    <location>
        <begin position="100"/>
        <end position="113"/>
    </location>
</feature>
<evidence type="ECO:0000256" key="3">
    <source>
        <dbReference type="ARBA" id="ARBA00022473"/>
    </source>
</evidence>
<organism evidence="8 9">
    <name type="scientific">Holothuria leucospilota</name>
    <name type="common">Black long sea cucumber</name>
    <name type="synonym">Mertensiothuria leucospilota</name>
    <dbReference type="NCBI Taxonomy" id="206669"/>
    <lineage>
        <taxon>Eukaryota</taxon>
        <taxon>Metazoa</taxon>
        <taxon>Echinodermata</taxon>
        <taxon>Eleutherozoa</taxon>
        <taxon>Echinozoa</taxon>
        <taxon>Holothuroidea</taxon>
        <taxon>Aspidochirotacea</taxon>
        <taxon>Aspidochirotida</taxon>
        <taxon>Holothuriidae</taxon>
        <taxon>Holothuria</taxon>
    </lineage>
</organism>
<keyword evidence="9" id="KW-1185">Reference proteome</keyword>
<evidence type="ECO:0000313" key="8">
    <source>
        <dbReference type="EMBL" id="KAJ8020307.1"/>
    </source>
</evidence>
<keyword evidence="3" id="KW-0217">Developmental protein</keyword>
<proteinExistence type="predicted"/>
<protein>
    <recommendedName>
        <fullName evidence="2">Male-enhanced antigen 1</fullName>
    </recommendedName>
</protein>
<name>A0A9Q0YHK7_HOLLE</name>
<evidence type="ECO:0000256" key="1">
    <source>
        <dbReference type="ARBA" id="ARBA00002540"/>
    </source>
</evidence>
<feature type="compositionally biased region" description="Polar residues" evidence="7">
    <location>
        <begin position="62"/>
        <end position="72"/>
    </location>
</feature>
<evidence type="ECO:0000256" key="5">
    <source>
        <dbReference type="ARBA" id="ARBA00022782"/>
    </source>
</evidence>
<dbReference type="PANTHER" id="PTHR17005">
    <property type="entry name" value="MALE-ENHANCED ANTIGEN-1"/>
    <property type="match status" value="1"/>
</dbReference>
<evidence type="ECO:0000313" key="9">
    <source>
        <dbReference type="Proteomes" id="UP001152320"/>
    </source>
</evidence>
<feature type="compositionally biased region" description="Basic and acidic residues" evidence="7">
    <location>
        <begin position="114"/>
        <end position="128"/>
    </location>
</feature>
<dbReference type="EMBL" id="JAIZAY010000022">
    <property type="protein sequence ID" value="KAJ8020307.1"/>
    <property type="molecule type" value="Genomic_DNA"/>
</dbReference>
<accession>A0A9Q0YHK7</accession>
<keyword evidence="6" id="KW-0744">Spermatogenesis</keyword>
<gene>
    <name evidence="8" type="ORF">HOLleu_39869</name>
</gene>
<reference evidence="8" key="1">
    <citation type="submission" date="2021-10" db="EMBL/GenBank/DDBJ databases">
        <title>Tropical sea cucumber genome reveals ecological adaptation and Cuvierian tubules defense mechanism.</title>
        <authorList>
            <person name="Chen T."/>
        </authorList>
    </citation>
    <scope>NUCLEOTIDE SEQUENCE</scope>
    <source>
        <strain evidence="8">Nanhai2018</strain>
        <tissue evidence="8">Muscle</tissue>
    </source>
</reference>
<evidence type="ECO:0000256" key="2">
    <source>
        <dbReference type="ARBA" id="ARBA00022245"/>
    </source>
</evidence>